<dbReference type="PANTHER" id="PTHR14136">
    <property type="entry name" value="BTB_POZ DOMAIN-CONTAINING PROTEIN KCTD9"/>
    <property type="match status" value="1"/>
</dbReference>
<protein>
    <submittedName>
        <fullName evidence="3">Uncharacterized protein</fullName>
    </submittedName>
</protein>
<dbReference type="PATRIC" id="fig|224013.5.peg.3717"/>
<dbReference type="SUPFAM" id="SSF141571">
    <property type="entry name" value="Pentapeptide repeat-like"/>
    <property type="match status" value="1"/>
</dbReference>
<dbReference type="STRING" id="224013.ACX27_15420"/>
<dbReference type="InterPro" id="IPR051082">
    <property type="entry name" value="Pentapeptide-BTB/POZ_domain"/>
</dbReference>
<feature type="domain" description="NACHT N-terminal Helical" evidence="2">
    <location>
        <begin position="46"/>
        <end position="255"/>
    </location>
</feature>
<dbReference type="EMBL" id="CP012036">
    <property type="protein sequence ID" value="ALF53928.1"/>
    <property type="molecule type" value="Genomic_DNA"/>
</dbReference>
<dbReference type="InterPro" id="IPR027417">
    <property type="entry name" value="P-loop_NTPase"/>
</dbReference>
<sequence>MTRRWSQIWERLRQSFSVEESLNTTIDTSKTFLDAAKTLQENGASLEVLKPVLQHSSSLLDVLCSPLAQVIGAGLPFVPMGIALLKFYRQNSQEQPTLEDCVFIVSQIAYLESVKEILSSDINVNWDAHFQSDEAVRQQLQKLNDIELDYEAASKTINCFHQSDLAQAFNQVLLARLASANISNAEILTERVAWNTPRYLVKAWIKSCDVTKDVIQLSFSDWQKAEQKFQSIDEYLKSQIATKPEEKVFNEDFAFKDIYVPLKARNVDRNGKLNTNTQPFDLETWTKRILFATRSNTQPQVMFIQGGLGRGKSVFCRMFADWVRQNLHPIWTPILIHLRDIDDFQPSLEETLRSRIKADFAQNDDGWLTDGNTRFLFILDGFDELRIERGNNQSVERFLRQIGTFQNDYQDNKAGHRVIITGRQMALHGIDRLPPNLERVEIAEMDVELQQQWFEKWYRIFPTNDTLNFMDFLQITLDKTAASQQISQNKKSCPQQIQELAKEPLLLYILTAMHRDKKSDINQFEQATETEAKILVYEQALNWVLTKQRADTRHPDLNYELTRQHPDALRRILAEAAVCVVQSGGESASMQMVKARLQQDDEAKELIAKAEKELGEEALKTALGAFYLKSNDRGGVEFFHKSIREFLCAERIKQSLEEWTEPGRRGADLSDANLSHVNLSDANLNRIDLSSANLSSANLSSADLSRANLSDTNLSDADLSGANLSDANLSGAILSNQIWKDVRWDDKTNWKNVRGLNTARNVPEALKQRLGLS</sequence>
<dbReference type="Gene3D" id="2.160.20.80">
    <property type="entry name" value="E3 ubiquitin-protein ligase SopA"/>
    <property type="match status" value="1"/>
</dbReference>
<evidence type="ECO:0000259" key="1">
    <source>
        <dbReference type="Pfam" id="PF05729"/>
    </source>
</evidence>
<dbReference type="SUPFAM" id="SSF52540">
    <property type="entry name" value="P-loop containing nucleoside triphosphate hydrolases"/>
    <property type="match status" value="1"/>
</dbReference>
<reference evidence="3 4" key="2">
    <citation type="journal article" date="2016" name="Genome Announc.">
        <title>Draft Genome Sequence of the N2-Fixing Cyanobacterium Nostoc piscinale CENA21, Isolated from the Brazilian Amazon Floodplain.</title>
        <authorList>
            <person name="Leao T."/>
            <person name="Guimaraes P.I."/>
            <person name="de Melo A.G."/>
            <person name="Ramos R.T."/>
            <person name="Leao P.N."/>
            <person name="Silva A."/>
            <person name="Fiore M.F."/>
            <person name="Schneider M.P."/>
        </authorList>
    </citation>
    <scope>NUCLEOTIDE SEQUENCE [LARGE SCALE GENOMIC DNA]</scope>
    <source>
        <strain evidence="3 4">CENA21</strain>
    </source>
</reference>
<dbReference type="Pfam" id="PF00805">
    <property type="entry name" value="Pentapeptide"/>
    <property type="match status" value="1"/>
</dbReference>
<name>A0A0M4SS85_9NOSO</name>
<dbReference type="Proteomes" id="UP000062645">
    <property type="component" value="Chromosome"/>
</dbReference>
<accession>A0A0M4SS85</accession>
<dbReference type="InterPro" id="IPR007111">
    <property type="entry name" value="NACHT_NTPase"/>
</dbReference>
<proteinExistence type="predicted"/>
<dbReference type="RefSeq" id="WP_062294158.1">
    <property type="nucleotide sequence ID" value="NZ_CP012036.1"/>
</dbReference>
<evidence type="ECO:0000259" key="2">
    <source>
        <dbReference type="Pfam" id="PF22735"/>
    </source>
</evidence>
<gene>
    <name evidence="3" type="ORF">ACX27_15420</name>
</gene>
<dbReference type="PANTHER" id="PTHR14136:SF17">
    <property type="entry name" value="BTB_POZ DOMAIN-CONTAINING PROTEIN KCTD9"/>
    <property type="match status" value="1"/>
</dbReference>
<dbReference type="KEGG" id="npz:ACX27_15420"/>
<reference evidence="4" key="1">
    <citation type="submission" date="2015-07" db="EMBL/GenBank/DDBJ databases">
        <title>Genome Of Nitrogen-Fixing Cyanobacterium Nostoc piscinale CENA21 From Solimoes/Amazon River Floodplain Sediments And Comparative Genomics To Uncover Biosynthetic Natural Products Potential.</title>
        <authorList>
            <person name="Leao T.F."/>
            <person name="Leao P.N."/>
            <person name="Guimaraes P.I."/>
            <person name="de Melo A.G.C."/>
            <person name="Ramos R.T.J."/>
            <person name="Silva A."/>
            <person name="Fiore M.F."/>
            <person name="Schneider M.P.C."/>
        </authorList>
    </citation>
    <scope>NUCLEOTIDE SEQUENCE [LARGE SCALE GENOMIC DNA]</scope>
    <source>
        <strain evidence="4">CENA21</strain>
    </source>
</reference>
<dbReference type="InterPro" id="IPR054568">
    <property type="entry name" value="NNH3"/>
</dbReference>
<dbReference type="InterPro" id="IPR001646">
    <property type="entry name" value="5peptide_repeat"/>
</dbReference>
<dbReference type="OrthoDB" id="473122at2"/>
<dbReference type="Pfam" id="PF22735">
    <property type="entry name" value="NNH3"/>
    <property type="match status" value="1"/>
</dbReference>
<keyword evidence="4" id="KW-1185">Reference proteome</keyword>
<dbReference type="Pfam" id="PF05729">
    <property type="entry name" value="NACHT"/>
    <property type="match status" value="1"/>
</dbReference>
<feature type="domain" description="NACHT" evidence="1">
    <location>
        <begin position="301"/>
        <end position="458"/>
    </location>
</feature>
<evidence type="ECO:0000313" key="3">
    <source>
        <dbReference type="EMBL" id="ALF53928.1"/>
    </source>
</evidence>
<organism evidence="3 4">
    <name type="scientific">Nostoc piscinale CENA21</name>
    <dbReference type="NCBI Taxonomy" id="224013"/>
    <lineage>
        <taxon>Bacteria</taxon>
        <taxon>Bacillati</taxon>
        <taxon>Cyanobacteriota</taxon>
        <taxon>Cyanophyceae</taxon>
        <taxon>Nostocales</taxon>
        <taxon>Nostocaceae</taxon>
        <taxon>Nostoc</taxon>
    </lineage>
</organism>
<evidence type="ECO:0000313" key="4">
    <source>
        <dbReference type="Proteomes" id="UP000062645"/>
    </source>
</evidence>
<dbReference type="AlphaFoldDB" id="A0A0M4SS85"/>
<dbReference type="Gene3D" id="3.40.50.300">
    <property type="entry name" value="P-loop containing nucleotide triphosphate hydrolases"/>
    <property type="match status" value="1"/>
</dbReference>